<reference evidence="2 3" key="1">
    <citation type="submission" date="2018-10" db="EMBL/GenBank/DDBJ databases">
        <title>Sinomicrobium pectinilyticum sp. nov., a pectinase-producing bacterium isolated from alkaline and saline soil, and emended description of the genus Sinomicrobium.</title>
        <authorList>
            <person name="Cheng B."/>
            <person name="Li C."/>
            <person name="Lai Q."/>
            <person name="Du M."/>
            <person name="Shao Z."/>
            <person name="Xu P."/>
            <person name="Yang C."/>
        </authorList>
    </citation>
    <scope>NUCLEOTIDE SEQUENCE [LARGE SCALE GENOMIC DNA]</scope>
    <source>
        <strain evidence="2 3">5DNS001</strain>
    </source>
</reference>
<dbReference type="RefSeq" id="WP_123217863.1">
    <property type="nucleotide sequence ID" value="NZ_RJTM01000154.1"/>
</dbReference>
<feature type="signal peptide" evidence="1">
    <location>
        <begin position="1"/>
        <end position="22"/>
    </location>
</feature>
<name>A0A3N0DRG3_SINP1</name>
<evidence type="ECO:0000313" key="3">
    <source>
        <dbReference type="Proteomes" id="UP000267469"/>
    </source>
</evidence>
<keyword evidence="1" id="KW-0732">Signal</keyword>
<feature type="chain" id="PRO_5018070607" description="DUF4168 domain-containing protein" evidence="1">
    <location>
        <begin position="23"/>
        <end position="154"/>
    </location>
</feature>
<organism evidence="2 3">
    <name type="scientific">Sinomicrobium pectinilyticum</name>
    <dbReference type="NCBI Taxonomy" id="1084421"/>
    <lineage>
        <taxon>Bacteria</taxon>
        <taxon>Pseudomonadati</taxon>
        <taxon>Bacteroidota</taxon>
        <taxon>Flavobacteriia</taxon>
        <taxon>Flavobacteriales</taxon>
        <taxon>Flavobacteriaceae</taxon>
        <taxon>Sinomicrobium</taxon>
    </lineage>
</organism>
<dbReference type="EMBL" id="RJTM01000154">
    <property type="protein sequence ID" value="RNL77943.1"/>
    <property type="molecule type" value="Genomic_DNA"/>
</dbReference>
<keyword evidence="3" id="KW-1185">Reference proteome</keyword>
<dbReference type="Proteomes" id="UP000267469">
    <property type="component" value="Unassembled WGS sequence"/>
</dbReference>
<evidence type="ECO:0000256" key="1">
    <source>
        <dbReference type="SAM" id="SignalP"/>
    </source>
</evidence>
<dbReference type="AlphaFoldDB" id="A0A3N0DRG3"/>
<proteinExistence type="predicted"/>
<dbReference type="OrthoDB" id="1467687at2"/>
<protein>
    <recommendedName>
        <fullName evidence="4">DUF4168 domain-containing protein</fullName>
    </recommendedName>
</protein>
<gene>
    <name evidence="2" type="ORF">ED312_20345</name>
</gene>
<comment type="caution">
    <text evidence="2">The sequence shown here is derived from an EMBL/GenBank/DDBJ whole genome shotgun (WGS) entry which is preliminary data.</text>
</comment>
<accession>A0A3N0DRG3</accession>
<evidence type="ECO:0008006" key="4">
    <source>
        <dbReference type="Google" id="ProtNLM"/>
    </source>
</evidence>
<sequence length="154" mass="17537">MKRILKRNLFLIVCFISSSLFAQEKAAKISEAEFNSFVAVIGELQRSGSKMRDELVQVIRAEGLTPERFNEIQYNMDSPINEVDATGKELAAYKKIAAEVDRLKAEQQDMLQGYLKENGLTSERYAEIAEQVQSNEKYRERLLSIIKVQAATNQ</sequence>
<evidence type="ECO:0000313" key="2">
    <source>
        <dbReference type="EMBL" id="RNL77943.1"/>
    </source>
</evidence>